<accession>A0A167H5R8</accession>
<protein>
    <submittedName>
        <fullName evidence="2">Uncharacterized protein</fullName>
    </submittedName>
</protein>
<proteinExistence type="predicted"/>
<sequence length="260" mass="28188">MALTPVRPLGLPSWPATSSPDPISMLPPTMKRAATREDLPEPAPKRRKLSPEPESDASTRTTPSMVVTDAQVGGDATSELSDMSTTPTPLTEVPATFYVSEPAAQPSPEKQLPKLPDALLLLMIPQLVLEPPSSPNYVTALYVSWLAMRRCLRLDLTPEVELRALAGQAEVGLLVLDAQVEESWVKDVAEEAEKGIGRGITIATAHPTLAHYIPPLSYLQVRLAVLRGPTKRALNLSKQTHAMVSYGRKLRRNLASLPPS</sequence>
<feature type="compositionally biased region" description="Polar residues" evidence="1">
    <location>
        <begin position="56"/>
        <end position="65"/>
    </location>
</feature>
<name>A0A167H5R8_CALVF</name>
<reference evidence="2 3" key="1">
    <citation type="journal article" date="2016" name="Mol. Biol. Evol.">
        <title>Comparative Genomics of Early-Diverging Mushroom-Forming Fungi Provides Insights into the Origins of Lignocellulose Decay Capabilities.</title>
        <authorList>
            <person name="Nagy L.G."/>
            <person name="Riley R."/>
            <person name="Tritt A."/>
            <person name="Adam C."/>
            <person name="Daum C."/>
            <person name="Floudas D."/>
            <person name="Sun H."/>
            <person name="Yadav J.S."/>
            <person name="Pangilinan J."/>
            <person name="Larsson K.H."/>
            <person name="Matsuura K."/>
            <person name="Barry K."/>
            <person name="Labutti K."/>
            <person name="Kuo R."/>
            <person name="Ohm R.A."/>
            <person name="Bhattacharya S.S."/>
            <person name="Shirouzu T."/>
            <person name="Yoshinaga Y."/>
            <person name="Martin F.M."/>
            <person name="Grigoriev I.V."/>
            <person name="Hibbett D.S."/>
        </authorList>
    </citation>
    <scope>NUCLEOTIDE SEQUENCE [LARGE SCALE GENOMIC DNA]</scope>
    <source>
        <strain evidence="2 3">TUFC12733</strain>
    </source>
</reference>
<evidence type="ECO:0000256" key="1">
    <source>
        <dbReference type="SAM" id="MobiDB-lite"/>
    </source>
</evidence>
<dbReference type="Proteomes" id="UP000076738">
    <property type="component" value="Unassembled WGS sequence"/>
</dbReference>
<dbReference type="OrthoDB" id="5565328at2759"/>
<dbReference type="EMBL" id="KV417326">
    <property type="protein sequence ID" value="KZO91265.1"/>
    <property type="molecule type" value="Genomic_DNA"/>
</dbReference>
<evidence type="ECO:0000313" key="3">
    <source>
        <dbReference type="Proteomes" id="UP000076738"/>
    </source>
</evidence>
<evidence type="ECO:0000313" key="2">
    <source>
        <dbReference type="EMBL" id="KZO91265.1"/>
    </source>
</evidence>
<keyword evidence="3" id="KW-1185">Reference proteome</keyword>
<organism evidence="2 3">
    <name type="scientific">Calocera viscosa (strain TUFC12733)</name>
    <dbReference type="NCBI Taxonomy" id="1330018"/>
    <lineage>
        <taxon>Eukaryota</taxon>
        <taxon>Fungi</taxon>
        <taxon>Dikarya</taxon>
        <taxon>Basidiomycota</taxon>
        <taxon>Agaricomycotina</taxon>
        <taxon>Dacrymycetes</taxon>
        <taxon>Dacrymycetales</taxon>
        <taxon>Dacrymycetaceae</taxon>
        <taxon>Calocera</taxon>
    </lineage>
</organism>
<dbReference type="AlphaFoldDB" id="A0A167H5R8"/>
<gene>
    <name evidence="2" type="ORF">CALVIDRAFT_568420</name>
</gene>
<feature type="region of interest" description="Disordered" evidence="1">
    <location>
        <begin position="1"/>
        <end position="68"/>
    </location>
</feature>